<dbReference type="InterPro" id="IPR003316">
    <property type="entry name" value="E2F_WHTH_DNA-bd_dom"/>
</dbReference>
<dbReference type="FunFam" id="1.10.10.10:FF:000832">
    <property type="entry name" value="E2F-like (Mammalian transcription factor)"/>
    <property type="match status" value="1"/>
</dbReference>
<accession>A9USE5</accession>
<keyword evidence="4 5" id="KW-0804">Transcription</keyword>
<evidence type="ECO:0000259" key="7">
    <source>
        <dbReference type="SMART" id="SM01372"/>
    </source>
</evidence>
<dbReference type="PANTHER" id="PTHR12081">
    <property type="entry name" value="TRANSCRIPTION FACTOR E2F"/>
    <property type="match status" value="1"/>
</dbReference>
<dbReference type="SUPFAM" id="SSF46785">
    <property type="entry name" value="Winged helix' DNA-binding domain"/>
    <property type="match status" value="2"/>
</dbReference>
<dbReference type="KEGG" id="mbr:MONBRDRAFT_31211"/>
<organism evidence="8 9">
    <name type="scientific">Monosiga brevicollis</name>
    <name type="common">Choanoflagellate</name>
    <dbReference type="NCBI Taxonomy" id="81824"/>
    <lineage>
        <taxon>Eukaryota</taxon>
        <taxon>Choanoflagellata</taxon>
        <taxon>Craspedida</taxon>
        <taxon>Salpingoecidae</taxon>
        <taxon>Monosiga</taxon>
    </lineage>
</organism>
<keyword evidence="3 5" id="KW-0238">DNA-binding</keyword>
<comment type="similarity">
    <text evidence="1 5">Belongs to the E2F/DP family.</text>
</comment>
<dbReference type="GO" id="GO:0006357">
    <property type="term" value="P:regulation of transcription by RNA polymerase II"/>
    <property type="evidence" value="ECO:0000318"/>
    <property type="project" value="GO_Central"/>
</dbReference>
<evidence type="ECO:0000313" key="8">
    <source>
        <dbReference type="EMBL" id="EDQ91766.1"/>
    </source>
</evidence>
<dbReference type="Pfam" id="PF02319">
    <property type="entry name" value="WHD_E2F_TDP"/>
    <property type="match status" value="2"/>
</dbReference>
<evidence type="ECO:0000313" key="9">
    <source>
        <dbReference type="Proteomes" id="UP000001357"/>
    </source>
</evidence>
<gene>
    <name evidence="8" type="ORF">MONBRDRAFT_31211</name>
</gene>
<dbReference type="Gene3D" id="1.10.10.10">
    <property type="entry name" value="Winged helix-like DNA-binding domain superfamily/Winged helix DNA-binding domain"/>
    <property type="match status" value="2"/>
</dbReference>
<dbReference type="GO" id="GO:0000978">
    <property type="term" value="F:RNA polymerase II cis-regulatory region sequence-specific DNA binding"/>
    <property type="evidence" value="ECO:0000318"/>
    <property type="project" value="GO_Central"/>
</dbReference>
<feature type="compositionally biased region" description="Low complexity" evidence="6">
    <location>
        <begin position="33"/>
        <end position="45"/>
    </location>
</feature>
<dbReference type="OMA" id="QKHEPAF"/>
<dbReference type="RefSeq" id="XP_001743052.1">
    <property type="nucleotide sequence ID" value="XM_001743000.1"/>
</dbReference>
<protein>
    <recommendedName>
        <fullName evidence="7">E2F/DP family winged-helix DNA-binding domain-containing protein</fullName>
    </recommendedName>
</protein>
<dbReference type="GeneID" id="5888677"/>
<dbReference type="InterPro" id="IPR036388">
    <property type="entry name" value="WH-like_DNA-bd_sf"/>
</dbReference>
<dbReference type="GO" id="GO:0090575">
    <property type="term" value="C:RNA polymerase II transcription regulator complex"/>
    <property type="evidence" value="ECO:0000318"/>
    <property type="project" value="GO_Central"/>
</dbReference>
<dbReference type="InParanoid" id="A9USE5"/>
<dbReference type="EMBL" id="CH991544">
    <property type="protein sequence ID" value="EDQ91766.1"/>
    <property type="molecule type" value="Genomic_DNA"/>
</dbReference>
<feature type="region of interest" description="Disordered" evidence="6">
    <location>
        <begin position="33"/>
        <end position="144"/>
    </location>
</feature>
<sequence length="550" mass="59003">MTQPTAMSTGCPVSPKRTSYGLELLSRLASPSLRALKAAEQQQHPEQPEPHLSPEPASPTTARRSRRLATPSTSHASSPQPASNTPTTPGPASSSTPTRTQIRTATSSRTSARALDLGQAAVDQLPRARGPRSSSQASHQSGAKTKLLEQAEANFTLNIPSKPIRRMDKTLGRIALGFIEFCKDRQDPEVNLSDAAAALEVERRRIYDVINVFEALELVSRKAKNTYTWRGLDALRTTLGKLKTLTTTEANTPKRTNSDPDSPNTRADRSLGVLTQRFIMMFLVSSTGSVQLDTAADRLIFGLDCPPEKKNKNQLRRLYDIANILSSLDLVKKDSGSQKGKTKFVWCGEDPAKLPAINTDEFLSPDRQPTKRSQRQSLLAGRPDSSACTPVAKRARQSAESPPKSDETPTSSQPLSGGPSRTLPFSFPTPIAQPNFEDDKADLPSTSATSSMPSSDIACTTSADASGPFTTTSCAPASSLASSTLTPFPMHALTSLPPNAQIHIVVHHQSTPQDLIGLTRSALPSSSQVFVVSPSALQLNPNGPIHVSHG</sequence>
<feature type="compositionally biased region" description="Polar residues" evidence="6">
    <location>
        <begin position="132"/>
        <end position="143"/>
    </location>
</feature>
<evidence type="ECO:0000256" key="3">
    <source>
        <dbReference type="ARBA" id="ARBA00023125"/>
    </source>
</evidence>
<comment type="subcellular location">
    <subcellularLocation>
        <location evidence="5">Nucleus</location>
    </subcellularLocation>
</comment>
<dbReference type="PANTHER" id="PTHR12081:SF7">
    <property type="entry name" value="TRANSCRIPTION FACTOR EFL-3"/>
    <property type="match status" value="1"/>
</dbReference>
<keyword evidence="2 5" id="KW-0805">Transcription regulation</keyword>
<feature type="region of interest" description="Disordered" evidence="6">
    <location>
        <begin position="356"/>
        <end position="459"/>
    </location>
</feature>
<dbReference type="STRING" id="81824.A9USE5"/>
<dbReference type="Proteomes" id="UP000001357">
    <property type="component" value="Unassembled WGS sequence"/>
</dbReference>
<dbReference type="InterPro" id="IPR036390">
    <property type="entry name" value="WH_DNA-bd_sf"/>
</dbReference>
<dbReference type="eggNOG" id="KOG2578">
    <property type="taxonomic scope" value="Eukaryota"/>
</dbReference>
<keyword evidence="9" id="KW-1185">Reference proteome</keyword>
<dbReference type="AlphaFoldDB" id="A9USE5"/>
<feature type="domain" description="E2F/DP family winged-helix DNA-binding" evidence="7">
    <location>
        <begin position="166"/>
        <end position="231"/>
    </location>
</feature>
<evidence type="ECO:0000256" key="2">
    <source>
        <dbReference type="ARBA" id="ARBA00023015"/>
    </source>
</evidence>
<proteinExistence type="inferred from homology"/>
<dbReference type="SMART" id="SM01372">
    <property type="entry name" value="E2F_TDP"/>
    <property type="match status" value="2"/>
</dbReference>
<feature type="compositionally biased region" description="Low complexity" evidence="6">
    <location>
        <begin position="81"/>
        <end position="114"/>
    </location>
</feature>
<evidence type="ECO:0000256" key="4">
    <source>
        <dbReference type="ARBA" id="ARBA00023163"/>
    </source>
</evidence>
<dbReference type="GO" id="GO:0000981">
    <property type="term" value="F:DNA-binding transcription factor activity, RNA polymerase II-specific"/>
    <property type="evidence" value="ECO:0000318"/>
    <property type="project" value="GO_Central"/>
</dbReference>
<feature type="compositionally biased region" description="Polar residues" evidence="6">
    <location>
        <begin position="249"/>
        <end position="265"/>
    </location>
</feature>
<evidence type="ECO:0000256" key="6">
    <source>
        <dbReference type="SAM" id="MobiDB-lite"/>
    </source>
</evidence>
<feature type="domain" description="E2F/DP family winged-helix DNA-binding" evidence="7">
    <location>
        <begin position="266"/>
        <end position="348"/>
    </location>
</feature>
<dbReference type="FunFam" id="1.10.10.10:FF:000295">
    <property type="entry name" value="E2F transcription factor-like E2FE"/>
    <property type="match status" value="1"/>
</dbReference>
<feature type="compositionally biased region" description="Polar residues" evidence="6">
    <location>
        <begin position="70"/>
        <end position="80"/>
    </location>
</feature>
<reference evidence="8 9" key="1">
    <citation type="journal article" date="2008" name="Nature">
        <title>The genome of the choanoflagellate Monosiga brevicollis and the origin of metazoans.</title>
        <authorList>
            <consortium name="JGI Sequencing"/>
            <person name="King N."/>
            <person name="Westbrook M.J."/>
            <person name="Young S.L."/>
            <person name="Kuo A."/>
            <person name="Abedin M."/>
            <person name="Chapman J."/>
            <person name="Fairclough S."/>
            <person name="Hellsten U."/>
            <person name="Isogai Y."/>
            <person name="Letunic I."/>
            <person name="Marr M."/>
            <person name="Pincus D."/>
            <person name="Putnam N."/>
            <person name="Rokas A."/>
            <person name="Wright K.J."/>
            <person name="Zuzow R."/>
            <person name="Dirks W."/>
            <person name="Good M."/>
            <person name="Goodstein D."/>
            <person name="Lemons D."/>
            <person name="Li W."/>
            <person name="Lyons J.B."/>
            <person name="Morris A."/>
            <person name="Nichols S."/>
            <person name="Richter D.J."/>
            <person name="Salamov A."/>
            <person name="Bork P."/>
            <person name="Lim W.A."/>
            <person name="Manning G."/>
            <person name="Miller W.T."/>
            <person name="McGinnis W."/>
            <person name="Shapiro H."/>
            <person name="Tjian R."/>
            <person name="Grigoriev I.V."/>
            <person name="Rokhsar D."/>
        </authorList>
    </citation>
    <scope>NUCLEOTIDE SEQUENCE [LARGE SCALE GENOMIC DNA]</scope>
    <source>
        <strain evidence="9">MX1 / ATCC 50154</strain>
    </source>
</reference>
<feature type="compositionally biased region" description="Low complexity" evidence="6">
    <location>
        <begin position="444"/>
        <end position="455"/>
    </location>
</feature>
<name>A9USE5_MONBE</name>
<evidence type="ECO:0000256" key="5">
    <source>
        <dbReference type="RuleBase" id="RU003796"/>
    </source>
</evidence>
<dbReference type="InterPro" id="IPR015633">
    <property type="entry name" value="E2F"/>
</dbReference>
<feature type="region of interest" description="Disordered" evidence="6">
    <location>
        <begin position="245"/>
        <end position="267"/>
    </location>
</feature>
<keyword evidence="5" id="KW-0539">Nucleus</keyword>
<evidence type="ECO:0000256" key="1">
    <source>
        <dbReference type="ARBA" id="ARBA00010940"/>
    </source>
</evidence>